<accession>A0A0F9CUL7</accession>
<protein>
    <submittedName>
        <fullName evidence="1">Uncharacterized protein</fullName>
    </submittedName>
</protein>
<gene>
    <name evidence="1" type="ORF">LCGC14_2358340</name>
</gene>
<reference evidence="1" key="1">
    <citation type="journal article" date="2015" name="Nature">
        <title>Complex archaea that bridge the gap between prokaryotes and eukaryotes.</title>
        <authorList>
            <person name="Spang A."/>
            <person name="Saw J.H."/>
            <person name="Jorgensen S.L."/>
            <person name="Zaremba-Niedzwiedzka K."/>
            <person name="Martijn J."/>
            <person name="Lind A.E."/>
            <person name="van Eijk R."/>
            <person name="Schleper C."/>
            <person name="Guy L."/>
            <person name="Ettema T.J."/>
        </authorList>
    </citation>
    <scope>NUCLEOTIDE SEQUENCE</scope>
</reference>
<sequence>MTQVDKNEREKVLMPCKRGTDRLTQGESCNGRSAFRLARGFTATAPAFKCCKCGFEWIVPTGGQSPV</sequence>
<comment type="caution">
    <text evidence="1">The sequence shown here is derived from an EMBL/GenBank/DDBJ whole genome shotgun (WGS) entry which is preliminary data.</text>
</comment>
<dbReference type="AlphaFoldDB" id="A0A0F9CUL7"/>
<proteinExistence type="predicted"/>
<evidence type="ECO:0000313" key="1">
    <source>
        <dbReference type="EMBL" id="KKL45171.1"/>
    </source>
</evidence>
<dbReference type="EMBL" id="LAZR01034485">
    <property type="protein sequence ID" value="KKL45171.1"/>
    <property type="molecule type" value="Genomic_DNA"/>
</dbReference>
<organism evidence="1">
    <name type="scientific">marine sediment metagenome</name>
    <dbReference type="NCBI Taxonomy" id="412755"/>
    <lineage>
        <taxon>unclassified sequences</taxon>
        <taxon>metagenomes</taxon>
        <taxon>ecological metagenomes</taxon>
    </lineage>
</organism>
<name>A0A0F9CUL7_9ZZZZ</name>